<organism evidence="1">
    <name type="scientific">Chromera velia CCMP2878</name>
    <dbReference type="NCBI Taxonomy" id="1169474"/>
    <lineage>
        <taxon>Eukaryota</taxon>
        <taxon>Sar</taxon>
        <taxon>Alveolata</taxon>
        <taxon>Colpodellida</taxon>
        <taxon>Chromeraceae</taxon>
        <taxon>Chromera</taxon>
    </lineage>
</organism>
<dbReference type="AlphaFoldDB" id="A0A0G4FIH1"/>
<dbReference type="VEuPathDB" id="CryptoDB:Cvel_17193"/>
<sequence length="147" mass="15804">MLMMVSCSTLGSPREKLSNQGKGAAEESIILGGILQLMRIPHKSSDVVANIYRISVCLSLSSWGDRQCIDGRAQFWPQVFVAKIVSSFLPDGARLVPVSLQEDPGYFSTPRKEAETGAAIRQHVCAWVCACVCKQACVSACAHGGAF</sequence>
<proteinExistence type="predicted"/>
<protein>
    <submittedName>
        <fullName evidence="1">Uncharacterized protein</fullName>
    </submittedName>
</protein>
<gene>
    <name evidence="1" type="ORF">Cvel_17193</name>
</gene>
<evidence type="ECO:0000313" key="1">
    <source>
        <dbReference type="EMBL" id="CEM13343.1"/>
    </source>
</evidence>
<accession>A0A0G4FIH1</accession>
<dbReference type="EMBL" id="CDMZ01000394">
    <property type="protein sequence ID" value="CEM13343.1"/>
    <property type="molecule type" value="Genomic_DNA"/>
</dbReference>
<reference evidence="1" key="1">
    <citation type="submission" date="2014-11" db="EMBL/GenBank/DDBJ databases">
        <authorList>
            <person name="Otto D Thomas"/>
            <person name="Naeem Raeece"/>
        </authorList>
    </citation>
    <scope>NUCLEOTIDE SEQUENCE</scope>
</reference>
<name>A0A0G4FIH1_9ALVE</name>